<organism evidence="2 3">
    <name type="scientific">Ampelomyces quisqualis</name>
    <name type="common">Powdery mildew agent</name>
    <dbReference type="NCBI Taxonomy" id="50730"/>
    <lineage>
        <taxon>Eukaryota</taxon>
        <taxon>Fungi</taxon>
        <taxon>Dikarya</taxon>
        <taxon>Ascomycota</taxon>
        <taxon>Pezizomycotina</taxon>
        <taxon>Dothideomycetes</taxon>
        <taxon>Pleosporomycetidae</taxon>
        <taxon>Pleosporales</taxon>
        <taxon>Pleosporineae</taxon>
        <taxon>Phaeosphaeriaceae</taxon>
        <taxon>Ampelomyces</taxon>
    </lineage>
</organism>
<keyword evidence="3" id="KW-1185">Reference proteome</keyword>
<evidence type="ECO:0000313" key="3">
    <source>
        <dbReference type="Proteomes" id="UP000800096"/>
    </source>
</evidence>
<evidence type="ECO:0000313" key="2">
    <source>
        <dbReference type="EMBL" id="KAF1917468.1"/>
    </source>
</evidence>
<feature type="compositionally biased region" description="Low complexity" evidence="1">
    <location>
        <begin position="47"/>
        <end position="62"/>
    </location>
</feature>
<dbReference type="OrthoDB" id="3785399at2759"/>
<accession>A0A6A5QRG5</accession>
<dbReference type="AlphaFoldDB" id="A0A6A5QRG5"/>
<protein>
    <submittedName>
        <fullName evidence="2">Uncharacterized protein</fullName>
    </submittedName>
</protein>
<reference evidence="2" key="1">
    <citation type="journal article" date="2020" name="Stud. Mycol.">
        <title>101 Dothideomycetes genomes: a test case for predicting lifestyles and emergence of pathogens.</title>
        <authorList>
            <person name="Haridas S."/>
            <person name="Albert R."/>
            <person name="Binder M."/>
            <person name="Bloem J."/>
            <person name="Labutti K."/>
            <person name="Salamov A."/>
            <person name="Andreopoulos B."/>
            <person name="Baker S."/>
            <person name="Barry K."/>
            <person name="Bills G."/>
            <person name="Bluhm B."/>
            <person name="Cannon C."/>
            <person name="Castanera R."/>
            <person name="Culley D."/>
            <person name="Daum C."/>
            <person name="Ezra D."/>
            <person name="Gonzalez J."/>
            <person name="Henrissat B."/>
            <person name="Kuo A."/>
            <person name="Liang C."/>
            <person name="Lipzen A."/>
            <person name="Lutzoni F."/>
            <person name="Magnuson J."/>
            <person name="Mondo S."/>
            <person name="Nolan M."/>
            <person name="Ohm R."/>
            <person name="Pangilinan J."/>
            <person name="Park H.-J."/>
            <person name="Ramirez L."/>
            <person name="Alfaro M."/>
            <person name="Sun H."/>
            <person name="Tritt A."/>
            <person name="Yoshinaga Y."/>
            <person name="Zwiers L.-H."/>
            <person name="Turgeon B."/>
            <person name="Goodwin S."/>
            <person name="Spatafora J."/>
            <person name="Crous P."/>
            <person name="Grigoriev I."/>
        </authorList>
    </citation>
    <scope>NUCLEOTIDE SEQUENCE</scope>
    <source>
        <strain evidence="2">HMLAC05119</strain>
    </source>
</reference>
<feature type="compositionally biased region" description="Polar residues" evidence="1">
    <location>
        <begin position="33"/>
        <end position="42"/>
    </location>
</feature>
<name>A0A6A5QRG5_AMPQU</name>
<sequence length="62" mass="6788">MYHLDGNPSPSDQTLFKDLLKITTAKWQTMFTKADASAQQEAVTRPSVSRSSTQGSGQRSKA</sequence>
<gene>
    <name evidence="2" type="ORF">BDU57DRAFT_167427</name>
</gene>
<dbReference type="Proteomes" id="UP000800096">
    <property type="component" value="Unassembled WGS sequence"/>
</dbReference>
<proteinExistence type="predicted"/>
<feature type="region of interest" description="Disordered" evidence="1">
    <location>
        <begin position="33"/>
        <end position="62"/>
    </location>
</feature>
<evidence type="ECO:0000256" key="1">
    <source>
        <dbReference type="SAM" id="MobiDB-lite"/>
    </source>
</evidence>
<dbReference type="EMBL" id="ML979134">
    <property type="protein sequence ID" value="KAF1917468.1"/>
    <property type="molecule type" value="Genomic_DNA"/>
</dbReference>